<dbReference type="EMBL" id="CM023481">
    <property type="protein sequence ID" value="KAH6943888.1"/>
    <property type="molecule type" value="Genomic_DNA"/>
</dbReference>
<evidence type="ECO:0000313" key="2">
    <source>
        <dbReference type="Proteomes" id="UP000821845"/>
    </source>
</evidence>
<name>A0ACB7T9Z5_HYAAI</name>
<comment type="caution">
    <text evidence="1">The sequence shown here is derived from an EMBL/GenBank/DDBJ whole genome shotgun (WGS) entry which is preliminary data.</text>
</comment>
<reference evidence="1" key="1">
    <citation type="submission" date="2020-05" db="EMBL/GenBank/DDBJ databases">
        <title>Large-scale comparative analyses of tick genomes elucidate their genetic diversity and vector capacities.</title>
        <authorList>
            <person name="Jia N."/>
            <person name="Wang J."/>
            <person name="Shi W."/>
            <person name="Du L."/>
            <person name="Sun Y."/>
            <person name="Zhan W."/>
            <person name="Jiang J."/>
            <person name="Wang Q."/>
            <person name="Zhang B."/>
            <person name="Ji P."/>
            <person name="Sakyi L.B."/>
            <person name="Cui X."/>
            <person name="Yuan T."/>
            <person name="Jiang B."/>
            <person name="Yang W."/>
            <person name="Lam T.T.-Y."/>
            <person name="Chang Q."/>
            <person name="Ding S."/>
            <person name="Wang X."/>
            <person name="Zhu J."/>
            <person name="Ruan X."/>
            <person name="Zhao L."/>
            <person name="Wei J."/>
            <person name="Que T."/>
            <person name="Du C."/>
            <person name="Cheng J."/>
            <person name="Dai P."/>
            <person name="Han X."/>
            <person name="Huang E."/>
            <person name="Gao Y."/>
            <person name="Liu J."/>
            <person name="Shao H."/>
            <person name="Ye R."/>
            <person name="Li L."/>
            <person name="Wei W."/>
            <person name="Wang X."/>
            <person name="Wang C."/>
            <person name="Yang T."/>
            <person name="Huo Q."/>
            <person name="Li W."/>
            <person name="Guo W."/>
            <person name="Chen H."/>
            <person name="Zhou L."/>
            <person name="Ni X."/>
            <person name="Tian J."/>
            <person name="Zhou Y."/>
            <person name="Sheng Y."/>
            <person name="Liu T."/>
            <person name="Pan Y."/>
            <person name="Xia L."/>
            <person name="Li J."/>
            <person name="Zhao F."/>
            <person name="Cao W."/>
        </authorList>
    </citation>
    <scope>NUCLEOTIDE SEQUENCE</scope>
    <source>
        <strain evidence="1">Hyas-2018</strain>
    </source>
</reference>
<evidence type="ECO:0000313" key="1">
    <source>
        <dbReference type="EMBL" id="KAH6943888.1"/>
    </source>
</evidence>
<protein>
    <submittedName>
        <fullName evidence="1">Uncharacterized protein</fullName>
    </submittedName>
</protein>
<keyword evidence="2" id="KW-1185">Reference proteome</keyword>
<organism evidence="1 2">
    <name type="scientific">Hyalomma asiaticum</name>
    <name type="common">Tick</name>
    <dbReference type="NCBI Taxonomy" id="266040"/>
    <lineage>
        <taxon>Eukaryota</taxon>
        <taxon>Metazoa</taxon>
        <taxon>Ecdysozoa</taxon>
        <taxon>Arthropoda</taxon>
        <taxon>Chelicerata</taxon>
        <taxon>Arachnida</taxon>
        <taxon>Acari</taxon>
        <taxon>Parasitiformes</taxon>
        <taxon>Ixodida</taxon>
        <taxon>Ixodoidea</taxon>
        <taxon>Ixodidae</taxon>
        <taxon>Hyalomminae</taxon>
        <taxon>Hyalomma</taxon>
    </lineage>
</organism>
<gene>
    <name evidence="1" type="ORF">HPB50_000403</name>
</gene>
<sequence length="674" mass="75583">MGVLNLKLVIGLAVFYGCVKYLVERTAFLAYPWCDHPTRCFNYAEELLASLDRSVDPCDNLYEHVCGRWDRVHPVMSSGQFSLLQGRISAFMFKLLERPPGSLKPDSVRKSVIAYQACRKVHDEQRDDFKVLFDVFKKFQVGWPSLTLPSDFDVMDFLLGIPLDYGLPTPFLLTLQPYLKTDNRYGLTLEFSFIEQNETFRKPWLKTAYQNTASQMARRVQSVFQDLFTIVLALFPSGRVKRNYSTVEGLASGLSEPADLSGWLNAINKHLPSDREIDKDEYVYAFGNASELLGELLRSTKSSNYADLVLFGGWAMILQLHTGVSYPLMKCFHGMHSQVKSAVGCLALTNEVAPYALGRLLADGLHLSEAVAAAARTWSVLRNTTKRNFANLTWMDETTAAGAADHVEKLISVVSVPAHLRTDKALDDFYDHLPQFSQPFLTSYFDAVGRRQDKYKRLLRPNASVVVHREDLELPMVIVNAYYMPVNHLMVIPTAIISPPFVTLSVPKALNYGAIGKVLGHELSHSFDPRLSNISRTGEAITWWSKGSYENFTRLLSCVHDQLLNYTGSAVHARSALSETFADTAGTEKARLAYETLPPQPGLLGYTQEQLFFVASCFEFCSRSAYEYRKMGLYPAVALRCNLPAANEPRFAAAFRCPKGAALNPAKRCTFHGP</sequence>
<accession>A0ACB7T9Z5</accession>
<proteinExistence type="predicted"/>
<dbReference type="Proteomes" id="UP000821845">
    <property type="component" value="Chromosome 1"/>
</dbReference>